<gene>
    <name evidence="4" type="ORF">RJ53_06275</name>
</gene>
<reference evidence="4" key="1">
    <citation type="submission" date="2014-12" db="EMBL/GenBank/DDBJ databases">
        <authorList>
            <person name="Huang H.-H."/>
            <person name="Chen S.-C."/>
            <person name="Lai M.-C."/>
        </authorList>
    </citation>
    <scope>NUCLEOTIDE SEQUENCE</scope>
    <source>
        <strain evidence="4">K1F9705b</strain>
    </source>
</reference>
<evidence type="ECO:0000313" key="4">
    <source>
        <dbReference type="EMBL" id="MBR1369121.1"/>
    </source>
</evidence>
<comment type="caution">
    <text evidence="4">The sequence shown here is derived from an EMBL/GenBank/DDBJ whole genome shotgun (WGS) entry which is preliminary data.</text>
</comment>
<dbReference type="OrthoDB" id="242217at2157"/>
<feature type="transmembrane region" description="Helical" evidence="2">
    <location>
        <begin position="243"/>
        <end position="272"/>
    </location>
</feature>
<dbReference type="AlphaFoldDB" id="A0A8J7W6A8"/>
<dbReference type="Proteomes" id="UP000730161">
    <property type="component" value="Unassembled WGS sequence"/>
</dbReference>
<organism evidence="4 5">
    <name type="scientific">Methanocalculus chunghsingensis</name>
    <dbReference type="NCBI Taxonomy" id="156457"/>
    <lineage>
        <taxon>Archaea</taxon>
        <taxon>Methanobacteriati</taxon>
        <taxon>Methanobacteriota</taxon>
        <taxon>Stenosarchaea group</taxon>
        <taxon>Methanomicrobia</taxon>
        <taxon>Methanomicrobiales</taxon>
        <taxon>Methanocalculaceae</taxon>
        <taxon>Methanocalculus</taxon>
    </lineage>
</organism>
<keyword evidence="1" id="KW-0175">Coiled coil</keyword>
<evidence type="ECO:0000259" key="3">
    <source>
        <dbReference type="Pfam" id="PF14257"/>
    </source>
</evidence>
<protein>
    <recommendedName>
        <fullName evidence="3">DUF4349 domain-containing protein</fullName>
    </recommendedName>
</protein>
<feature type="domain" description="DUF4349" evidence="3">
    <location>
        <begin position="63"/>
        <end position="273"/>
    </location>
</feature>
<evidence type="ECO:0000256" key="2">
    <source>
        <dbReference type="SAM" id="Phobius"/>
    </source>
</evidence>
<dbReference type="InterPro" id="IPR025645">
    <property type="entry name" value="DUF4349"/>
</dbReference>
<keyword evidence="5" id="KW-1185">Reference proteome</keyword>
<keyword evidence="2" id="KW-1133">Transmembrane helix</keyword>
<name>A0A8J7W6A8_9EURY</name>
<accession>A0A8J7W6A8</accession>
<dbReference type="PROSITE" id="PS51257">
    <property type="entry name" value="PROKAR_LIPOPROTEIN"/>
    <property type="match status" value="1"/>
</dbReference>
<sequence length="277" mass="30774">MKRSYIMLILLLIGISASAGCMMADTSPDFPHGWSETVVYENAAPYERSDVAYDTKTGFVDAQVIREGEISLQSRDPRQTADEITEIAERYNGRIQSLTINSAGVRDGKQRYYVEAILRIPPQSFDAVMQEIEGTGTLTHRQIRERDVTEEYTDLHAEKQSLQRQVERYDDLLEKAVTVEEILQVQTARDTAQRSLDIVTGRLNLLESRIDEAIITVSIREAPTVGVDSGFSASGVLNTGISAFMAVIVILIVAAFALLPLAVIGGIVWLILRRRKG</sequence>
<keyword evidence="2" id="KW-0472">Membrane</keyword>
<dbReference type="EMBL" id="JWHL01000008">
    <property type="protein sequence ID" value="MBR1369121.1"/>
    <property type="molecule type" value="Genomic_DNA"/>
</dbReference>
<evidence type="ECO:0000313" key="5">
    <source>
        <dbReference type="Proteomes" id="UP000730161"/>
    </source>
</evidence>
<keyword evidence="2" id="KW-0812">Transmembrane</keyword>
<proteinExistence type="predicted"/>
<feature type="coiled-coil region" evidence="1">
    <location>
        <begin position="145"/>
        <end position="179"/>
    </location>
</feature>
<dbReference type="RefSeq" id="WP_211530804.1">
    <property type="nucleotide sequence ID" value="NZ_JWHL01000008.1"/>
</dbReference>
<evidence type="ECO:0000256" key="1">
    <source>
        <dbReference type="SAM" id="Coils"/>
    </source>
</evidence>
<dbReference type="Pfam" id="PF14257">
    <property type="entry name" value="DUF4349"/>
    <property type="match status" value="1"/>
</dbReference>